<evidence type="ECO:0000313" key="1">
    <source>
        <dbReference type="EMBL" id="KAA0186548.1"/>
    </source>
</evidence>
<protein>
    <submittedName>
        <fullName evidence="1">Uncharacterized protein</fullName>
    </submittedName>
</protein>
<name>A0A8E0VGF3_9TREM</name>
<dbReference type="Proteomes" id="UP000728185">
    <property type="component" value="Unassembled WGS sequence"/>
</dbReference>
<keyword evidence="2" id="KW-1185">Reference proteome</keyword>
<accession>A0A8E0VGF3</accession>
<evidence type="ECO:0000313" key="2">
    <source>
        <dbReference type="Proteomes" id="UP000728185"/>
    </source>
</evidence>
<dbReference type="AlphaFoldDB" id="A0A8E0VGF3"/>
<dbReference type="OrthoDB" id="775571at2759"/>
<dbReference type="EMBL" id="LUCM01009680">
    <property type="protein sequence ID" value="KAA0186548.1"/>
    <property type="molecule type" value="Genomic_DNA"/>
</dbReference>
<sequence>MFKLSDFSTQETNSYPSVIWTSLSKPLPIYEAQFLSELGPVAVHLCLDVYRSRFELQNADDYGQVCSVDSESLPNGEQIRFIRHSFLQDFLLMHLGIPSRRFQWCSVASDTDSFHYDVRAILSGQFTYTFDRMDSLTLGCSEVALTSLLKRHLIAGTYYRQLDWFTRRTQWISVNVRGPSTVGLCSAHTWACLCDAVSTCLVAYEEGIQLLLESERATWSDAVKKNNRVAEQGPLNFSNKLKVFTNRIEYLVDLCFLNRSDGDFVHKKGIDILVHLVRHSTQAVTPRDAALIRFLFKRACQPFLM</sequence>
<proteinExistence type="predicted"/>
<comment type="caution">
    <text evidence="1">The sequence shown here is derived from an EMBL/GenBank/DDBJ whole genome shotgun (WGS) entry which is preliminary data.</text>
</comment>
<gene>
    <name evidence="1" type="ORF">FBUS_09498</name>
</gene>
<reference evidence="1" key="1">
    <citation type="submission" date="2019-05" db="EMBL/GenBank/DDBJ databases">
        <title>Annotation for the trematode Fasciolopsis buski.</title>
        <authorList>
            <person name="Choi Y.-J."/>
        </authorList>
    </citation>
    <scope>NUCLEOTIDE SEQUENCE</scope>
    <source>
        <strain evidence="1">HT</strain>
        <tissue evidence="1">Whole worm</tissue>
    </source>
</reference>
<organism evidence="1 2">
    <name type="scientific">Fasciolopsis buskii</name>
    <dbReference type="NCBI Taxonomy" id="27845"/>
    <lineage>
        <taxon>Eukaryota</taxon>
        <taxon>Metazoa</taxon>
        <taxon>Spiralia</taxon>
        <taxon>Lophotrochozoa</taxon>
        <taxon>Platyhelminthes</taxon>
        <taxon>Trematoda</taxon>
        <taxon>Digenea</taxon>
        <taxon>Plagiorchiida</taxon>
        <taxon>Echinostomata</taxon>
        <taxon>Echinostomatoidea</taxon>
        <taxon>Fasciolidae</taxon>
        <taxon>Fasciolopsis</taxon>
    </lineage>
</organism>